<dbReference type="GO" id="GO:0003677">
    <property type="term" value="F:DNA binding"/>
    <property type="evidence" value="ECO:0007669"/>
    <property type="project" value="InterPro"/>
</dbReference>
<dbReference type="Pfam" id="PF14372">
    <property type="entry name" value="hAT-like_RNase-H"/>
    <property type="match status" value="1"/>
</dbReference>
<proteinExistence type="predicted"/>
<name>A0AAQ3S2M4_VIGMU</name>
<keyword evidence="3" id="KW-1185">Reference proteome</keyword>
<dbReference type="EMBL" id="CP144697">
    <property type="protein sequence ID" value="WVZ13429.1"/>
    <property type="molecule type" value="Genomic_DNA"/>
</dbReference>
<feature type="domain" description="hAT-like transposase RNase-H fold" evidence="1">
    <location>
        <begin position="44"/>
        <end position="120"/>
    </location>
</feature>
<evidence type="ECO:0000259" key="1">
    <source>
        <dbReference type="Pfam" id="PF14372"/>
    </source>
</evidence>
<dbReference type="InterPro" id="IPR025525">
    <property type="entry name" value="hAT-like_transposase_RNase-H"/>
</dbReference>
<accession>A0AAQ3S2M4</accession>
<dbReference type="Proteomes" id="UP001374535">
    <property type="component" value="Chromosome 4"/>
</dbReference>
<protein>
    <recommendedName>
        <fullName evidence="1">hAT-like transposase RNase-H fold domain-containing protein</fullName>
    </recommendedName>
</protein>
<gene>
    <name evidence="2" type="ORF">V8G54_010995</name>
</gene>
<dbReference type="AlphaFoldDB" id="A0AAQ3S2M4"/>
<sequence length="121" mass="14043">MQDKKFGVELAKSNGGVPLEEDWEYVRSILSFLKMFYDSTLRISSSSYVTNHMYMKEVFEIGKRIQQYSESGDVSIKPMVIRMKGKYEQYWGNPNGINILLLITLVLDPKSKLDFVNLQFS</sequence>
<reference evidence="2 3" key="1">
    <citation type="journal article" date="2023" name="Life. Sci Alliance">
        <title>Evolutionary insights into 3D genome organization and epigenetic landscape of Vigna mungo.</title>
        <authorList>
            <person name="Junaid A."/>
            <person name="Singh B."/>
            <person name="Bhatia S."/>
        </authorList>
    </citation>
    <scope>NUCLEOTIDE SEQUENCE [LARGE SCALE GENOMIC DNA]</scope>
    <source>
        <strain evidence="2">Urdbean</strain>
    </source>
</reference>
<dbReference type="PANTHER" id="PTHR23272:SF184">
    <property type="entry name" value="OS03G0311250 PROTEIN"/>
    <property type="match status" value="1"/>
</dbReference>
<organism evidence="2 3">
    <name type="scientific">Vigna mungo</name>
    <name type="common">Black gram</name>
    <name type="synonym">Phaseolus mungo</name>
    <dbReference type="NCBI Taxonomy" id="3915"/>
    <lineage>
        <taxon>Eukaryota</taxon>
        <taxon>Viridiplantae</taxon>
        <taxon>Streptophyta</taxon>
        <taxon>Embryophyta</taxon>
        <taxon>Tracheophyta</taxon>
        <taxon>Spermatophyta</taxon>
        <taxon>Magnoliopsida</taxon>
        <taxon>eudicotyledons</taxon>
        <taxon>Gunneridae</taxon>
        <taxon>Pentapetalae</taxon>
        <taxon>rosids</taxon>
        <taxon>fabids</taxon>
        <taxon>Fabales</taxon>
        <taxon>Fabaceae</taxon>
        <taxon>Papilionoideae</taxon>
        <taxon>50 kb inversion clade</taxon>
        <taxon>NPAAA clade</taxon>
        <taxon>indigoferoid/millettioid clade</taxon>
        <taxon>Phaseoleae</taxon>
        <taxon>Vigna</taxon>
    </lineage>
</organism>
<evidence type="ECO:0000313" key="2">
    <source>
        <dbReference type="EMBL" id="WVZ13429.1"/>
    </source>
</evidence>
<dbReference type="PANTHER" id="PTHR23272">
    <property type="entry name" value="BED FINGER-RELATED"/>
    <property type="match status" value="1"/>
</dbReference>
<evidence type="ECO:0000313" key="3">
    <source>
        <dbReference type="Proteomes" id="UP001374535"/>
    </source>
</evidence>